<evidence type="ECO:0000256" key="1">
    <source>
        <dbReference type="ARBA" id="ARBA00010587"/>
    </source>
</evidence>
<accession>A0A254T8U8</accession>
<organism evidence="4 5">
    <name type="scientific">Noviherbaspirillum denitrificans</name>
    <dbReference type="NCBI Taxonomy" id="1968433"/>
    <lineage>
        <taxon>Bacteria</taxon>
        <taxon>Pseudomonadati</taxon>
        <taxon>Pseudomonadota</taxon>
        <taxon>Betaproteobacteria</taxon>
        <taxon>Burkholderiales</taxon>
        <taxon>Oxalobacteraceae</taxon>
        <taxon>Noviherbaspirillum</taxon>
    </lineage>
</organism>
<dbReference type="SUPFAM" id="SSF47188">
    <property type="entry name" value="Hemerythrin-like"/>
    <property type="match status" value="1"/>
</dbReference>
<comment type="caution">
    <text evidence="4">The sequence shown here is derived from an EMBL/GenBank/DDBJ whole genome shotgun (WGS) entry which is preliminary data.</text>
</comment>
<sequence>MDRLHHDLFIALDALCGSDDVAFCTKFTAFVTQIEQAFRKEESWMDDVDLLTNAAHQEQHARTLAALHHIHALVMDGNLDIGRHVVKDLLPQWLSFHFSTMDATFALALQLTEMGREPSPLMI</sequence>
<evidence type="ECO:0000256" key="2">
    <source>
        <dbReference type="ARBA" id="ARBA00022723"/>
    </source>
</evidence>
<dbReference type="Gene3D" id="1.20.120.50">
    <property type="entry name" value="Hemerythrin-like"/>
    <property type="match status" value="1"/>
</dbReference>
<comment type="similarity">
    <text evidence="1">Belongs to the hemerythrin family.</text>
</comment>
<reference evidence="4 5" key="1">
    <citation type="submission" date="2016-02" db="EMBL/GenBank/DDBJ databases">
        <authorList>
            <person name="Wen L."/>
            <person name="He K."/>
            <person name="Yang H."/>
        </authorList>
    </citation>
    <scope>NUCLEOTIDE SEQUENCE [LARGE SCALE GENOMIC DNA]</scope>
    <source>
        <strain evidence="4 5">TSA40</strain>
    </source>
</reference>
<dbReference type="Proteomes" id="UP000197535">
    <property type="component" value="Unassembled WGS sequence"/>
</dbReference>
<keyword evidence="2" id="KW-0479">Metal-binding</keyword>
<evidence type="ECO:0000313" key="5">
    <source>
        <dbReference type="Proteomes" id="UP000197535"/>
    </source>
</evidence>
<evidence type="ECO:0000256" key="3">
    <source>
        <dbReference type="ARBA" id="ARBA00023004"/>
    </source>
</evidence>
<protein>
    <recommendedName>
        <fullName evidence="6">Hemerythrin-like domain-containing protein</fullName>
    </recommendedName>
</protein>
<evidence type="ECO:0008006" key="6">
    <source>
        <dbReference type="Google" id="ProtNLM"/>
    </source>
</evidence>
<proteinExistence type="inferred from homology"/>
<dbReference type="GO" id="GO:0046872">
    <property type="term" value="F:metal ion binding"/>
    <property type="evidence" value="ECO:0007669"/>
    <property type="project" value="UniProtKB-KW"/>
</dbReference>
<gene>
    <name evidence="4" type="ORF">AYR66_05830</name>
</gene>
<dbReference type="EMBL" id="LSTO01000001">
    <property type="protein sequence ID" value="OWW19081.1"/>
    <property type="molecule type" value="Genomic_DNA"/>
</dbReference>
<name>A0A254T8U8_9BURK</name>
<keyword evidence="3" id="KW-0408">Iron</keyword>
<keyword evidence="5" id="KW-1185">Reference proteome</keyword>
<dbReference type="InterPro" id="IPR035938">
    <property type="entry name" value="Hemerythrin-like_sf"/>
</dbReference>
<dbReference type="AlphaFoldDB" id="A0A254T8U8"/>
<evidence type="ECO:0000313" key="4">
    <source>
        <dbReference type="EMBL" id="OWW19081.1"/>
    </source>
</evidence>